<keyword evidence="4" id="KW-1185">Reference proteome</keyword>
<feature type="domain" description="Aldehyde dehydrogenase" evidence="2">
    <location>
        <begin position="13"/>
        <end position="468"/>
    </location>
</feature>
<accession>A0ABP9P936</accession>
<dbReference type="PANTHER" id="PTHR11699">
    <property type="entry name" value="ALDEHYDE DEHYDROGENASE-RELATED"/>
    <property type="match status" value="1"/>
</dbReference>
<dbReference type="Gene3D" id="3.40.605.10">
    <property type="entry name" value="Aldehyde Dehydrogenase, Chain A, domain 1"/>
    <property type="match status" value="1"/>
</dbReference>
<comment type="caution">
    <text evidence="3">The sequence shown here is derived from an EMBL/GenBank/DDBJ whole genome shotgun (WGS) entry which is preliminary data.</text>
</comment>
<proteinExistence type="predicted"/>
<gene>
    <name evidence="3" type="ORF">GCM10023320_83530</name>
</gene>
<dbReference type="InterPro" id="IPR016161">
    <property type="entry name" value="Ald_DH/histidinol_DH"/>
</dbReference>
<sequence>MHSAPTVTASPGESVDPASPADVVFRYVEATPADARAAVTTAATAAVGWAATPPLGRATALTAIADLIDRRADDVAALITREEGKPLAAARGEAGKSAEQFRLAAQLAYLVEGTTYPQEAGSTFAYTLRCPLGVVVAITPWNFPLSLAARKIAPALAAGNAVVFKPSPVTPGVGSWLAEVAAEAGVPDGVLQLLQGQDPEAMTALVSAPEVAAISFTGSDGVGAFLRRHAGGRARLQLELGGHNAAVVCADADLDSAATKVAGGAFDLTGQACTSTDRVLVAESVAAEFTELLAARVRGLRVGHGDRAGVTTGPVATRAQFERLTRLKESAVAAGARVVAEAGLDDEHDGAGWWVRPTLFADVPTGHPLVDGEVFGPYLSVLPIGSVDEALQVVGSSAHGLVTAIHTRDLAVAHRFAQQAACGIVKINDRTTGNGIAPPFGGWKASSGGAFPEGGRQALDFVTDTKTVYLNYGER</sequence>
<dbReference type="RefSeq" id="WP_345613515.1">
    <property type="nucleotide sequence ID" value="NZ_BAABJO010000064.1"/>
</dbReference>
<dbReference type="InterPro" id="IPR015590">
    <property type="entry name" value="Aldehyde_DH_dom"/>
</dbReference>
<organism evidence="3 4">
    <name type="scientific">Pseudonocardia adelaidensis</name>
    <dbReference type="NCBI Taxonomy" id="648754"/>
    <lineage>
        <taxon>Bacteria</taxon>
        <taxon>Bacillati</taxon>
        <taxon>Actinomycetota</taxon>
        <taxon>Actinomycetes</taxon>
        <taxon>Pseudonocardiales</taxon>
        <taxon>Pseudonocardiaceae</taxon>
        <taxon>Pseudonocardia</taxon>
    </lineage>
</organism>
<evidence type="ECO:0000256" key="1">
    <source>
        <dbReference type="ARBA" id="ARBA00023002"/>
    </source>
</evidence>
<dbReference type="Pfam" id="PF00171">
    <property type="entry name" value="Aldedh"/>
    <property type="match status" value="1"/>
</dbReference>
<evidence type="ECO:0000259" key="2">
    <source>
        <dbReference type="Pfam" id="PF00171"/>
    </source>
</evidence>
<evidence type="ECO:0000313" key="4">
    <source>
        <dbReference type="Proteomes" id="UP001500804"/>
    </source>
</evidence>
<dbReference type="Gene3D" id="3.40.309.10">
    <property type="entry name" value="Aldehyde Dehydrogenase, Chain A, domain 2"/>
    <property type="match status" value="1"/>
</dbReference>
<dbReference type="InterPro" id="IPR016162">
    <property type="entry name" value="Ald_DH_N"/>
</dbReference>
<dbReference type="CDD" id="cd07078">
    <property type="entry name" value="ALDH"/>
    <property type="match status" value="1"/>
</dbReference>
<protein>
    <submittedName>
        <fullName evidence="3">Aldehyde dehydrogenase family protein</fullName>
    </submittedName>
</protein>
<dbReference type="Proteomes" id="UP001500804">
    <property type="component" value="Unassembled WGS sequence"/>
</dbReference>
<dbReference type="SUPFAM" id="SSF53720">
    <property type="entry name" value="ALDH-like"/>
    <property type="match status" value="1"/>
</dbReference>
<keyword evidence="1" id="KW-0560">Oxidoreductase</keyword>
<evidence type="ECO:0000313" key="3">
    <source>
        <dbReference type="EMBL" id="GAA5142817.1"/>
    </source>
</evidence>
<dbReference type="InterPro" id="IPR016163">
    <property type="entry name" value="Ald_DH_C"/>
</dbReference>
<name>A0ABP9P936_9PSEU</name>
<reference evidence="4" key="1">
    <citation type="journal article" date="2019" name="Int. J. Syst. Evol. Microbiol.">
        <title>The Global Catalogue of Microorganisms (GCM) 10K type strain sequencing project: providing services to taxonomists for standard genome sequencing and annotation.</title>
        <authorList>
            <consortium name="The Broad Institute Genomics Platform"/>
            <consortium name="The Broad Institute Genome Sequencing Center for Infectious Disease"/>
            <person name="Wu L."/>
            <person name="Ma J."/>
        </authorList>
    </citation>
    <scope>NUCLEOTIDE SEQUENCE [LARGE SCALE GENOMIC DNA]</scope>
    <source>
        <strain evidence="4">JCM 18302</strain>
    </source>
</reference>
<dbReference type="EMBL" id="BAABJO010000064">
    <property type="protein sequence ID" value="GAA5142817.1"/>
    <property type="molecule type" value="Genomic_DNA"/>
</dbReference>